<dbReference type="CDD" id="cd00093">
    <property type="entry name" value="HTH_XRE"/>
    <property type="match status" value="1"/>
</dbReference>
<dbReference type="InterPro" id="IPR001387">
    <property type="entry name" value="Cro/C1-type_HTH"/>
</dbReference>
<comment type="similarity">
    <text evidence="1">Belongs to the short-chain fatty acyl-CoA assimilation regulator (ScfR) family.</text>
</comment>
<dbReference type="Proteomes" id="UP000198983">
    <property type="component" value="Chromosome I"/>
</dbReference>
<dbReference type="OrthoDB" id="9810578at2"/>
<sequence>MPADLHLPTFGQRLRHLRRNRQLTLAELGERVGRAPSQLSLLENGRREPKLTLITALAQALDVSVDELLSPTPPSRRAQLEIALEEAQREPLYKQLDLPPLRVGPRVPTEVLEHLTALYEELRRRDTKPTATPEDARAANAELRRRMRDRGNYFAEVERLAVETLTAVGYRGGTLSDALAAAIVMHCGFQVRYAEDLPRSVRSVTDLRNNRIYLRRESLGMHTHRGILLQTVGHFVLGHEQPRDFADFLRQRVEANYFAAAVLVPEQQAVPFLERAKADRDLAVEDLRDVFSVSYEMAAHRFTNLATRHLDLRCHFVRNDEAGTIYKAYENDGLLFPADPTGAIEGQRMCRRWAGRRVFGAPERYSAYYQYTDTPDGTHWCVSHVDPGRERDFAVTLGVAYEESRWFRGRETTNRATSRCPTGPCCSLPPPELSARWEGAAWPSARAHSHVLAALPTGNFPGVDETDVYTFLDRHAPS</sequence>
<dbReference type="SUPFAM" id="SSF47413">
    <property type="entry name" value="lambda repressor-like DNA-binding domains"/>
    <property type="match status" value="1"/>
</dbReference>
<evidence type="ECO:0000313" key="5">
    <source>
        <dbReference type="Proteomes" id="UP000198983"/>
    </source>
</evidence>
<dbReference type="InterPro" id="IPR010359">
    <property type="entry name" value="IrrE_HExxH"/>
</dbReference>
<keyword evidence="5" id="KW-1185">Reference proteome</keyword>
<keyword evidence="2" id="KW-0238">DNA-binding</keyword>
<accession>A0A1H1QMD1</accession>
<gene>
    <name evidence="4" type="ORF">SAMN04489717_2071</name>
</gene>
<evidence type="ECO:0000256" key="2">
    <source>
        <dbReference type="ARBA" id="ARBA00023125"/>
    </source>
</evidence>
<dbReference type="GO" id="GO:0003700">
    <property type="term" value="F:DNA-binding transcription factor activity"/>
    <property type="evidence" value="ECO:0007669"/>
    <property type="project" value="TreeGrafter"/>
</dbReference>
<dbReference type="Pfam" id="PF06114">
    <property type="entry name" value="Peptidase_M78"/>
    <property type="match status" value="1"/>
</dbReference>
<proteinExistence type="inferred from homology"/>
<dbReference type="InterPro" id="IPR010982">
    <property type="entry name" value="Lambda_DNA-bd_dom_sf"/>
</dbReference>
<dbReference type="AlphaFoldDB" id="A0A1H1QMD1"/>
<evidence type="ECO:0000256" key="1">
    <source>
        <dbReference type="ARBA" id="ARBA00007227"/>
    </source>
</evidence>
<evidence type="ECO:0000313" key="4">
    <source>
        <dbReference type="EMBL" id="SDS24493.1"/>
    </source>
</evidence>
<dbReference type="RefSeq" id="WP_092652724.1">
    <property type="nucleotide sequence ID" value="NZ_LT629732.1"/>
</dbReference>
<evidence type="ECO:0000259" key="3">
    <source>
        <dbReference type="PROSITE" id="PS50943"/>
    </source>
</evidence>
<reference evidence="4 5" key="1">
    <citation type="submission" date="2016-10" db="EMBL/GenBank/DDBJ databases">
        <authorList>
            <person name="de Groot N.N."/>
        </authorList>
    </citation>
    <scope>NUCLEOTIDE SEQUENCE [LARGE SCALE GENOMIC DNA]</scope>
    <source>
        <strain evidence="4 5">DSM 22024</strain>
    </source>
</reference>
<dbReference type="EMBL" id="LT629732">
    <property type="protein sequence ID" value="SDS24493.1"/>
    <property type="molecule type" value="Genomic_DNA"/>
</dbReference>
<dbReference type="InterPro" id="IPR050807">
    <property type="entry name" value="TransReg_Diox_bact_type"/>
</dbReference>
<dbReference type="PANTHER" id="PTHR46797">
    <property type="entry name" value="HTH-TYPE TRANSCRIPTIONAL REGULATOR"/>
    <property type="match status" value="1"/>
</dbReference>
<feature type="domain" description="HTH cro/C1-type" evidence="3">
    <location>
        <begin position="14"/>
        <end position="68"/>
    </location>
</feature>
<protein>
    <submittedName>
        <fullName evidence="4">Predicted transcriptional regulator</fullName>
    </submittedName>
</protein>
<name>A0A1H1QMD1_9ACTN</name>
<dbReference type="Pfam" id="PF13560">
    <property type="entry name" value="HTH_31"/>
    <property type="match status" value="1"/>
</dbReference>
<dbReference type="GO" id="GO:0003677">
    <property type="term" value="F:DNA binding"/>
    <property type="evidence" value="ECO:0007669"/>
    <property type="project" value="UniProtKB-KW"/>
</dbReference>
<organism evidence="4 5">
    <name type="scientific">Actinopolymorpha singaporensis</name>
    <dbReference type="NCBI Taxonomy" id="117157"/>
    <lineage>
        <taxon>Bacteria</taxon>
        <taxon>Bacillati</taxon>
        <taxon>Actinomycetota</taxon>
        <taxon>Actinomycetes</taxon>
        <taxon>Propionibacteriales</taxon>
        <taxon>Actinopolymorphaceae</taxon>
        <taxon>Actinopolymorpha</taxon>
    </lineage>
</organism>
<dbReference type="Gene3D" id="1.10.260.40">
    <property type="entry name" value="lambda repressor-like DNA-binding domains"/>
    <property type="match status" value="1"/>
</dbReference>
<dbReference type="GO" id="GO:0005829">
    <property type="term" value="C:cytosol"/>
    <property type="evidence" value="ECO:0007669"/>
    <property type="project" value="TreeGrafter"/>
</dbReference>
<dbReference type="SMART" id="SM00530">
    <property type="entry name" value="HTH_XRE"/>
    <property type="match status" value="1"/>
</dbReference>
<dbReference type="PANTHER" id="PTHR46797:SF1">
    <property type="entry name" value="METHYLPHOSPHONATE SYNTHASE"/>
    <property type="match status" value="1"/>
</dbReference>
<dbReference type="PROSITE" id="PS50943">
    <property type="entry name" value="HTH_CROC1"/>
    <property type="match status" value="1"/>
</dbReference>
<dbReference type="STRING" id="117157.SAMN04489717_2071"/>